<organism evidence="1 2">
    <name type="scientific">Comamonas testosteroni TK102</name>
    <dbReference type="NCBI Taxonomy" id="1392005"/>
    <lineage>
        <taxon>Bacteria</taxon>
        <taxon>Pseudomonadati</taxon>
        <taxon>Pseudomonadota</taxon>
        <taxon>Betaproteobacteria</taxon>
        <taxon>Burkholderiales</taxon>
        <taxon>Comamonadaceae</taxon>
        <taxon>Comamonas</taxon>
    </lineage>
</organism>
<reference evidence="1 2" key="1">
    <citation type="journal article" date="2014" name="Genome Announc.">
        <title>Complete Genome Sequence of Polychlorinated Biphenyl Degrader Comamonas testosteroni TK102 (NBRC 109938).</title>
        <authorList>
            <person name="Fukuda K."/>
            <person name="Hosoyama A."/>
            <person name="Tsuchikane K."/>
            <person name="Ohji S."/>
            <person name="Yamazoe A."/>
            <person name="Fujita N."/>
            <person name="Shintani M."/>
            <person name="Kimbara K."/>
        </authorList>
    </citation>
    <scope>NUCLEOTIDE SEQUENCE [LARGE SCALE GENOMIC DNA]</scope>
    <source>
        <strain evidence="1">TK102</strain>
    </source>
</reference>
<dbReference type="Proteomes" id="UP000028782">
    <property type="component" value="Chromosome"/>
</dbReference>
<dbReference type="AlphaFoldDB" id="A0A076PNE1"/>
<protein>
    <submittedName>
        <fullName evidence="1">Cellulase M-related protein</fullName>
    </submittedName>
</protein>
<evidence type="ECO:0000313" key="2">
    <source>
        <dbReference type="Proteomes" id="UP000028782"/>
    </source>
</evidence>
<dbReference type="EMBL" id="CP006704">
    <property type="protein sequence ID" value="AIJ47253.1"/>
    <property type="molecule type" value="Genomic_DNA"/>
</dbReference>
<gene>
    <name evidence="1" type="ORF">O987_15692</name>
</gene>
<name>A0A076PNE1_COMTE</name>
<dbReference type="KEGG" id="ctes:O987_15692"/>
<proteinExistence type="predicted"/>
<sequence length="61" mass="6456">MLVLAELLYWNAALVIGTLGKVGRAACMGFPVEGKRKARSAVAGGLSGWKVPVPWWACLGK</sequence>
<evidence type="ECO:0000313" key="1">
    <source>
        <dbReference type="EMBL" id="AIJ47253.1"/>
    </source>
</evidence>
<accession>A0A076PNE1</accession>
<dbReference type="HOGENOM" id="CLU_2914584_0_0_4"/>